<sequence>MPTKEILRYGIYYALIYVGVLGIIFVGAMIATLFFEFRSSHMSIGALIGAAGFTYLRFLEDKLRLPTSREYWSLVAVGSIIVLVVDVTLNALVVQSTQQAGIDGLVLLILIGFPLFKGVLGNMLFFRGGRFAERSLEWIKAKKAQLGPPPEPPSNRMTFGGMGPFLVRYFAVYIPLYALTEWVSITRDFTGEWALSLAGMIVAAICAFAYVVRHLGRRPTRSEYWLLVFTSAVFATVFEFVAKLVIDYYRFDGLPNFGTWFLYILVGISLYATVHAIAYSRPVAWLIRPRPQSTHGAKA</sequence>
<accession>A0A1H0GZF8</accession>
<feature type="transmembrane region" description="Helical" evidence="1">
    <location>
        <begin position="166"/>
        <end position="185"/>
    </location>
</feature>
<dbReference type="RefSeq" id="WP_090672574.1">
    <property type="nucleotide sequence ID" value="NZ_FNIT01000003.1"/>
</dbReference>
<proteinExistence type="predicted"/>
<feature type="transmembrane region" description="Helical" evidence="1">
    <location>
        <begin position="258"/>
        <end position="280"/>
    </location>
</feature>
<gene>
    <name evidence="2" type="ORF">SAMN05192530_103437</name>
</gene>
<organism evidence="2 3">
    <name type="scientific">Aureimonas jatrophae</name>
    <dbReference type="NCBI Taxonomy" id="1166073"/>
    <lineage>
        <taxon>Bacteria</taxon>
        <taxon>Pseudomonadati</taxon>
        <taxon>Pseudomonadota</taxon>
        <taxon>Alphaproteobacteria</taxon>
        <taxon>Hyphomicrobiales</taxon>
        <taxon>Aurantimonadaceae</taxon>
        <taxon>Aureimonas</taxon>
    </lineage>
</organism>
<dbReference type="AlphaFoldDB" id="A0A1H0GZF8"/>
<feature type="transmembrane region" description="Helical" evidence="1">
    <location>
        <begin position="191"/>
        <end position="212"/>
    </location>
</feature>
<dbReference type="STRING" id="1166073.SAMN05192530_103437"/>
<keyword evidence="1" id="KW-0472">Membrane</keyword>
<reference evidence="2 3" key="1">
    <citation type="submission" date="2016-10" db="EMBL/GenBank/DDBJ databases">
        <authorList>
            <person name="de Groot N.N."/>
        </authorList>
    </citation>
    <scope>NUCLEOTIDE SEQUENCE [LARGE SCALE GENOMIC DNA]</scope>
    <source>
        <strain evidence="3">L7-484,KACC 16230,DSM 25025</strain>
    </source>
</reference>
<feature type="transmembrane region" description="Helical" evidence="1">
    <location>
        <begin position="12"/>
        <end position="35"/>
    </location>
</feature>
<feature type="transmembrane region" description="Helical" evidence="1">
    <location>
        <begin position="71"/>
        <end position="93"/>
    </location>
</feature>
<dbReference type="NCBIfam" id="NF038216">
    <property type="entry name" value="ABZJ_00895_fam"/>
    <property type="match status" value="2"/>
</dbReference>
<dbReference type="EMBL" id="FNIT01000003">
    <property type="protein sequence ID" value="SDO12265.1"/>
    <property type="molecule type" value="Genomic_DNA"/>
</dbReference>
<evidence type="ECO:0000256" key="1">
    <source>
        <dbReference type="SAM" id="Phobius"/>
    </source>
</evidence>
<name>A0A1H0GZF8_9HYPH</name>
<keyword evidence="1" id="KW-0812">Transmembrane</keyword>
<feature type="transmembrane region" description="Helical" evidence="1">
    <location>
        <begin position="224"/>
        <end position="246"/>
    </location>
</feature>
<feature type="transmembrane region" description="Helical" evidence="1">
    <location>
        <begin position="41"/>
        <end position="59"/>
    </location>
</feature>
<evidence type="ECO:0000313" key="2">
    <source>
        <dbReference type="EMBL" id="SDO12265.1"/>
    </source>
</evidence>
<protein>
    <submittedName>
        <fullName evidence="2">Uncharacterized protein</fullName>
    </submittedName>
</protein>
<dbReference type="Proteomes" id="UP000198793">
    <property type="component" value="Unassembled WGS sequence"/>
</dbReference>
<dbReference type="InterPro" id="IPR047730">
    <property type="entry name" value="ABZJ_00895-like"/>
</dbReference>
<feature type="transmembrane region" description="Helical" evidence="1">
    <location>
        <begin position="105"/>
        <end position="126"/>
    </location>
</feature>
<evidence type="ECO:0000313" key="3">
    <source>
        <dbReference type="Proteomes" id="UP000198793"/>
    </source>
</evidence>
<keyword evidence="1" id="KW-1133">Transmembrane helix</keyword>
<keyword evidence="3" id="KW-1185">Reference proteome</keyword>